<sequence>MRLERLAYDKMKIFLTYDDLDQRGISTENTWFDTPVIDEVFRDMITEASVKLDFDPDGPIVVEVYSVPSQGIVIIVTKTEELVEDHDEISMDWDISSAVSSTDPFIYRFESLDDVIHLAVELSRINVQEGQLYSYENNYYLLFPTEIYSTDEMLYYEPLIQEYGNRTTHTKALLEAYGNPIIVKNAVKNLIKYFC</sequence>
<gene>
    <name evidence="3" type="ORF">CR203_09720</name>
</gene>
<dbReference type="InterPro" id="IPR008681">
    <property type="entry name" value="Neg-reg_MecA"/>
</dbReference>
<comment type="caution">
    <text evidence="3">The sequence shown here is derived from an EMBL/GenBank/DDBJ whole genome shotgun (WGS) entry which is preliminary data.</text>
</comment>
<organism evidence="3 4">
    <name type="scientific">Salipaludibacillus neizhouensis</name>
    <dbReference type="NCBI Taxonomy" id="885475"/>
    <lineage>
        <taxon>Bacteria</taxon>
        <taxon>Bacillati</taxon>
        <taxon>Bacillota</taxon>
        <taxon>Bacilli</taxon>
        <taxon>Bacillales</taxon>
        <taxon>Bacillaceae</taxon>
    </lineage>
</organism>
<evidence type="ECO:0000256" key="2">
    <source>
        <dbReference type="ARBA" id="ARBA00011738"/>
    </source>
</evidence>
<dbReference type="OrthoDB" id="2085234at2"/>
<comment type="subunit">
    <text evidence="2">Homodimer.</text>
</comment>
<dbReference type="EMBL" id="PDOE01000003">
    <property type="protein sequence ID" value="RKL67619.1"/>
    <property type="molecule type" value="Genomic_DNA"/>
</dbReference>
<proteinExistence type="inferred from homology"/>
<dbReference type="PIRSF" id="PIRSF029008">
    <property type="entry name" value="MecA"/>
    <property type="match status" value="1"/>
</dbReference>
<keyword evidence="4" id="KW-1185">Reference proteome</keyword>
<dbReference type="InterPro" id="IPR038471">
    <property type="entry name" value="MecA_C_sf"/>
</dbReference>
<accession>A0A3A9K5U1</accession>
<dbReference type="Pfam" id="PF05389">
    <property type="entry name" value="MecA"/>
    <property type="match status" value="1"/>
</dbReference>
<name>A0A3A9K5U1_9BACI</name>
<evidence type="ECO:0000313" key="3">
    <source>
        <dbReference type="EMBL" id="RKL67619.1"/>
    </source>
</evidence>
<dbReference type="RefSeq" id="WP_110935218.1">
    <property type="nucleotide sequence ID" value="NZ_KZ614146.1"/>
</dbReference>
<dbReference type="PANTHER" id="PTHR39161:SF2">
    <property type="entry name" value="ADAPTER PROTEIN MECA 2"/>
    <property type="match status" value="1"/>
</dbReference>
<evidence type="ECO:0000256" key="1">
    <source>
        <dbReference type="ARBA" id="ARBA00005397"/>
    </source>
</evidence>
<dbReference type="AlphaFoldDB" id="A0A3A9K5U1"/>
<comment type="similarity">
    <text evidence="1">Belongs to the MecA family.</text>
</comment>
<protein>
    <submittedName>
        <fullName evidence="3">Adaptor protein</fullName>
    </submittedName>
</protein>
<dbReference type="Proteomes" id="UP000281498">
    <property type="component" value="Unassembled WGS sequence"/>
</dbReference>
<dbReference type="Gene3D" id="3.30.70.1950">
    <property type="match status" value="1"/>
</dbReference>
<reference evidence="3 4" key="1">
    <citation type="submission" date="2017-10" db="EMBL/GenBank/DDBJ databases">
        <title>Bacillus sp. nov., a halophilic bacterium isolated from a Keqin Lake.</title>
        <authorList>
            <person name="Wang H."/>
        </authorList>
    </citation>
    <scope>NUCLEOTIDE SEQUENCE [LARGE SCALE GENOMIC DNA]</scope>
    <source>
        <strain evidence="3 4">KCTC 13187</strain>
    </source>
</reference>
<evidence type="ECO:0000313" key="4">
    <source>
        <dbReference type="Proteomes" id="UP000281498"/>
    </source>
</evidence>
<dbReference type="PANTHER" id="PTHR39161">
    <property type="entry name" value="ADAPTER PROTEIN MECA"/>
    <property type="match status" value="1"/>
</dbReference>